<proteinExistence type="predicted"/>
<protein>
    <submittedName>
        <fullName evidence="1">Uncharacterized protein</fullName>
    </submittedName>
</protein>
<gene>
    <name evidence="1" type="ORF">HYDPIDRAFT_54838</name>
</gene>
<reference evidence="1 2" key="1">
    <citation type="submission" date="2014-04" db="EMBL/GenBank/DDBJ databases">
        <title>Evolutionary Origins and Diversification of the Mycorrhizal Mutualists.</title>
        <authorList>
            <consortium name="DOE Joint Genome Institute"/>
            <consortium name="Mycorrhizal Genomics Consortium"/>
            <person name="Kohler A."/>
            <person name="Kuo A."/>
            <person name="Nagy L.G."/>
            <person name="Floudas D."/>
            <person name="Copeland A."/>
            <person name="Barry K.W."/>
            <person name="Cichocki N."/>
            <person name="Veneault-Fourrey C."/>
            <person name="LaButti K."/>
            <person name="Lindquist E.A."/>
            <person name="Lipzen A."/>
            <person name="Lundell T."/>
            <person name="Morin E."/>
            <person name="Murat C."/>
            <person name="Riley R."/>
            <person name="Ohm R."/>
            <person name="Sun H."/>
            <person name="Tunlid A."/>
            <person name="Henrissat B."/>
            <person name="Grigoriev I.V."/>
            <person name="Hibbett D.S."/>
            <person name="Martin F."/>
        </authorList>
    </citation>
    <scope>NUCLEOTIDE SEQUENCE [LARGE SCALE GENOMIC DNA]</scope>
    <source>
        <strain evidence="1 2">MD-312</strain>
    </source>
</reference>
<dbReference type="EMBL" id="KN839844">
    <property type="protein sequence ID" value="KIJ65275.1"/>
    <property type="molecule type" value="Genomic_DNA"/>
</dbReference>
<keyword evidence="2" id="KW-1185">Reference proteome</keyword>
<sequence length="73" mass="8042">KNMTIDPTPVALQSQHKIVTGNVATRIRTAKDGFPHLIFEPRDIAMLVSPTDRINDVCINGCIPLLFSAMKIP</sequence>
<dbReference type="AlphaFoldDB" id="A0A0C9W2L4"/>
<dbReference type="HOGENOM" id="CLU_2711584_0_0_1"/>
<organism evidence="1 2">
    <name type="scientific">Hydnomerulius pinastri MD-312</name>
    <dbReference type="NCBI Taxonomy" id="994086"/>
    <lineage>
        <taxon>Eukaryota</taxon>
        <taxon>Fungi</taxon>
        <taxon>Dikarya</taxon>
        <taxon>Basidiomycota</taxon>
        <taxon>Agaricomycotina</taxon>
        <taxon>Agaricomycetes</taxon>
        <taxon>Agaricomycetidae</taxon>
        <taxon>Boletales</taxon>
        <taxon>Boletales incertae sedis</taxon>
        <taxon>Leucogyrophana</taxon>
    </lineage>
</organism>
<accession>A0A0C9W2L4</accession>
<feature type="non-terminal residue" evidence="1">
    <location>
        <position position="73"/>
    </location>
</feature>
<feature type="non-terminal residue" evidence="1">
    <location>
        <position position="1"/>
    </location>
</feature>
<dbReference type="Proteomes" id="UP000053820">
    <property type="component" value="Unassembled WGS sequence"/>
</dbReference>
<evidence type="ECO:0000313" key="1">
    <source>
        <dbReference type="EMBL" id="KIJ65275.1"/>
    </source>
</evidence>
<dbReference type="OrthoDB" id="2670808at2759"/>
<evidence type="ECO:0000313" key="2">
    <source>
        <dbReference type="Proteomes" id="UP000053820"/>
    </source>
</evidence>
<name>A0A0C9W2L4_9AGAM</name>